<dbReference type="AlphaFoldDB" id="A0A8J5CWL9"/>
<evidence type="ECO:0000256" key="1">
    <source>
        <dbReference type="SAM" id="MobiDB-lite"/>
    </source>
</evidence>
<reference evidence="2" key="1">
    <citation type="submission" date="2020-07" db="EMBL/GenBank/DDBJ databases">
        <title>The High-quality genome of the commercially important snow crab, Chionoecetes opilio.</title>
        <authorList>
            <person name="Jeong J.-H."/>
            <person name="Ryu S."/>
        </authorList>
    </citation>
    <scope>NUCLEOTIDE SEQUENCE</scope>
    <source>
        <strain evidence="2">MADBK_172401_WGS</strain>
        <tissue evidence="2">Digestive gland</tissue>
    </source>
</reference>
<sequence>MVLRHQSPFRKPMRTFSLLAVSWWRRTLRGPDVFPVSLCEETTRTPSRSFENSKSGPEEEPRGASKNILWGHPVDMMARPNPNKLVRFLLNPNAKHPFTMPVLSRGGRNEGDDLVPDARLSPSFKTTAPPFCQSNRAFRGAPRRNSASLFSPLRRRGERSPHIARKRREEFPSQCRTTPHLSPGFPQFPIFSGACSFPPIRADGTVLFEPPYSQSPSKNLSVAAKKFSCFPHRNFSRSQLKEGLNPSRRSWRLFEFFPCSGPRAGDEVGERMWCMLWWDFPPQVAWQCVFKFPGALVPVWPPLSPFRCPRKVNSPAHGYSPCLLSDPRETPFPRPFTSAPFGGEGGSVRGRKFLEVSFENSHPYDVSAVFVLFLL</sequence>
<evidence type="ECO:0000313" key="2">
    <source>
        <dbReference type="EMBL" id="KAG0721710.1"/>
    </source>
</evidence>
<feature type="compositionally biased region" description="Polar residues" evidence="1">
    <location>
        <begin position="44"/>
        <end position="55"/>
    </location>
</feature>
<dbReference type="EMBL" id="JACEEZ010010603">
    <property type="protein sequence ID" value="KAG0721710.1"/>
    <property type="molecule type" value="Genomic_DNA"/>
</dbReference>
<protein>
    <submittedName>
        <fullName evidence="2">Uncharacterized protein</fullName>
    </submittedName>
</protein>
<gene>
    <name evidence="2" type="ORF">GWK47_006244</name>
</gene>
<evidence type="ECO:0000313" key="3">
    <source>
        <dbReference type="Proteomes" id="UP000770661"/>
    </source>
</evidence>
<organism evidence="2 3">
    <name type="scientific">Chionoecetes opilio</name>
    <name type="common">Atlantic snow crab</name>
    <name type="synonym">Cancer opilio</name>
    <dbReference type="NCBI Taxonomy" id="41210"/>
    <lineage>
        <taxon>Eukaryota</taxon>
        <taxon>Metazoa</taxon>
        <taxon>Ecdysozoa</taxon>
        <taxon>Arthropoda</taxon>
        <taxon>Crustacea</taxon>
        <taxon>Multicrustacea</taxon>
        <taxon>Malacostraca</taxon>
        <taxon>Eumalacostraca</taxon>
        <taxon>Eucarida</taxon>
        <taxon>Decapoda</taxon>
        <taxon>Pleocyemata</taxon>
        <taxon>Brachyura</taxon>
        <taxon>Eubrachyura</taxon>
        <taxon>Majoidea</taxon>
        <taxon>Majidae</taxon>
        <taxon>Chionoecetes</taxon>
    </lineage>
</organism>
<dbReference type="Proteomes" id="UP000770661">
    <property type="component" value="Unassembled WGS sequence"/>
</dbReference>
<comment type="caution">
    <text evidence="2">The sequence shown here is derived from an EMBL/GenBank/DDBJ whole genome shotgun (WGS) entry which is preliminary data.</text>
</comment>
<feature type="region of interest" description="Disordered" evidence="1">
    <location>
        <begin position="44"/>
        <end position="66"/>
    </location>
</feature>
<name>A0A8J5CWL9_CHIOP</name>
<accession>A0A8J5CWL9</accession>
<proteinExistence type="predicted"/>
<keyword evidence="3" id="KW-1185">Reference proteome</keyword>